<evidence type="ECO:0000313" key="3">
    <source>
        <dbReference type="EMBL" id="CAF1200322.1"/>
    </source>
</evidence>
<reference evidence="2" key="1">
    <citation type="submission" date="2021-02" db="EMBL/GenBank/DDBJ databases">
        <authorList>
            <person name="Nowell W R."/>
        </authorList>
    </citation>
    <scope>NUCLEOTIDE SEQUENCE</scope>
</reference>
<dbReference type="EMBL" id="CAJNOI010000078">
    <property type="protein sequence ID" value="CAF1014794.1"/>
    <property type="molecule type" value="Genomic_DNA"/>
</dbReference>
<evidence type="ECO:0000313" key="4">
    <source>
        <dbReference type="Proteomes" id="UP000663832"/>
    </source>
</evidence>
<dbReference type="OrthoDB" id="10031891at2759"/>
<dbReference type="Gene3D" id="3.80.10.10">
    <property type="entry name" value="Ribonuclease Inhibitor"/>
    <property type="match status" value="1"/>
</dbReference>
<dbReference type="PROSITE" id="PS51450">
    <property type="entry name" value="LRR"/>
    <property type="match status" value="1"/>
</dbReference>
<dbReference type="AlphaFoldDB" id="A0A814HTM2"/>
<dbReference type="InterPro" id="IPR032675">
    <property type="entry name" value="LRR_dom_sf"/>
</dbReference>
<dbReference type="SUPFAM" id="SSF52047">
    <property type="entry name" value="RNI-like"/>
    <property type="match status" value="1"/>
</dbReference>
<proteinExistence type="predicted"/>
<evidence type="ECO:0000313" key="5">
    <source>
        <dbReference type="Proteomes" id="UP000663877"/>
    </source>
</evidence>
<keyword evidence="4" id="KW-1185">Reference proteome</keyword>
<dbReference type="EMBL" id="CAJNOM010000188">
    <property type="protein sequence ID" value="CAF1200322.1"/>
    <property type="molecule type" value="Genomic_DNA"/>
</dbReference>
<evidence type="ECO:0000313" key="2">
    <source>
        <dbReference type="EMBL" id="CAF1014794.1"/>
    </source>
</evidence>
<organism evidence="2 5">
    <name type="scientific">Adineta steineri</name>
    <dbReference type="NCBI Taxonomy" id="433720"/>
    <lineage>
        <taxon>Eukaryota</taxon>
        <taxon>Metazoa</taxon>
        <taxon>Spiralia</taxon>
        <taxon>Gnathifera</taxon>
        <taxon>Rotifera</taxon>
        <taxon>Eurotatoria</taxon>
        <taxon>Bdelloidea</taxon>
        <taxon>Adinetida</taxon>
        <taxon>Adinetidae</taxon>
        <taxon>Adineta</taxon>
    </lineage>
</organism>
<name>A0A814HTM2_9BILA</name>
<dbReference type="Proteomes" id="UP000663832">
    <property type="component" value="Unassembled WGS sequence"/>
</dbReference>
<feature type="transmembrane region" description="Helical" evidence="1">
    <location>
        <begin position="465"/>
        <end position="490"/>
    </location>
</feature>
<accession>A0A814HTM2</accession>
<sequence>MIYSDCPLLELCDCNTKPNTVICNGNSGNNSDNTYFPSLALLPAVEEYTFLNFKQLQANAFENLTFLANHSILIRLINITTINSDAFSTSLIIPTNSTLSIEIGQSTNSSSITLKPNAFDHLKINHLHFTNINNFNGRPIFDTTCFGENLHINQLTIQQSSITGFSNGIKKPAYIKQLHIRECPLFTQLTDKSLPTFLSTTELLEMSTTGLQLINSHTFQAWSLRLKELIIQNNLNFKIFSSHMIDGVLMELHKLDLSNNSITSIDNDYDWFAYSYTKHLILKQLQLDLFLKTNILKTLQSLKIVDFSESFISENNDDLIRAYVPAMPNLVSFNVSHTNLTENMIIDLLTRLSTSANQTIEISLLGHTLNDSNFCSYFSIFQKSPNLLHLELDETHECNCVVDLFYQDEHIQMTKNDTLKRPKCLLDTPRRIRCNIQSQLTTSKCSVDKPNPLGPGTGGQNIGDYAFTGVMIGLGVVLLILLGLGTGVLYRVRKNRRLTILDMEEPIENPLAAIIEERLQKKY</sequence>
<keyword evidence="1" id="KW-1133">Transmembrane helix</keyword>
<comment type="caution">
    <text evidence="2">The sequence shown here is derived from an EMBL/GenBank/DDBJ whole genome shotgun (WGS) entry which is preliminary data.</text>
</comment>
<dbReference type="Proteomes" id="UP000663877">
    <property type="component" value="Unassembled WGS sequence"/>
</dbReference>
<protein>
    <submittedName>
        <fullName evidence="2">Uncharacterized protein</fullName>
    </submittedName>
</protein>
<evidence type="ECO:0000256" key="1">
    <source>
        <dbReference type="SAM" id="Phobius"/>
    </source>
</evidence>
<gene>
    <name evidence="2" type="ORF">BJG266_LOCUS16666</name>
    <name evidence="3" type="ORF">QVE165_LOCUS25769</name>
</gene>
<keyword evidence="1" id="KW-0812">Transmembrane</keyword>
<keyword evidence="1" id="KW-0472">Membrane</keyword>
<dbReference type="InterPro" id="IPR001611">
    <property type="entry name" value="Leu-rich_rpt"/>
</dbReference>